<keyword evidence="7 12" id="KW-0418">Kinase</keyword>
<accession>A0A3E5G5I8</accession>
<dbReference type="PRINTS" id="PR00344">
    <property type="entry name" value="BCTRLSENSOR"/>
</dbReference>
<dbReference type="InterPro" id="IPR003594">
    <property type="entry name" value="HATPase_dom"/>
</dbReference>
<dbReference type="PANTHER" id="PTHR45453:SF1">
    <property type="entry name" value="PHOSPHATE REGULON SENSOR PROTEIN PHOR"/>
    <property type="match status" value="1"/>
</dbReference>
<dbReference type="RefSeq" id="WP_117598618.1">
    <property type="nucleotide sequence ID" value="NZ_CABMEZ010000027.1"/>
</dbReference>
<dbReference type="PANTHER" id="PTHR45453">
    <property type="entry name" value="PHOSPHATE REGULON SENSOR PROTEIN PHOR"/>
    <property type="match status" value="1"/>
</dbReference>
<comment type="subcellular location">
    <subcellularLocation>
        <location evidence="2">Membrane</location>
    </subcellularLocation>
</comment>
<dbReference type="InterPro" id="IPR004358">
    <property type="entry name" value="Sig_transdc_His_kin-like_C"/>
</dbReference>
<dbReference type="GO" id="GO:0016036">
    <property type="term" value="P:cellular response to phosphate starvation"/>
    <property type="evidence" value="ECO:0007669"/>
    <property type="project" value="TreeGrafter"/>
</dbReference>
<evidence type="ECO:0000256" key="6">
    <source>
        <dbReference type="ARBA" id="ARBA00022741"/>
    </source>
</evidence>
<feature type="transmembrane region" description="Helical" evidence="10">
    <location>
        <begin position="28"/>
        <end position="49"/>
    </location>
</feature>
<dbReference type="Gene3D" id="3.30.565.10">
    <property type="entry name" value="Histidine kinase-like ATPase, C-terminal domain"/>
    <property type="match status" value="1"/>
</dbReference>
<keyword evidence="10" id="KW-0812">Transmembrane</keyword>
<dbReference type="SMART" id="SM00387">
    <property type="entry name" value="HATPase_c"/>
    <property type="match status" value="1"/>
</dbReference>
<dbReference type="EMBL" id="QSVN01000027">
    <property type="protein sequence ID" value="RGO29529.1"/>
    <property type="molecule type" value="Genomic_DNA"/>
</dbReference>
<dbReference type="EC" id="2.7.13.3" evidence="3"/>
<dbReference type="InterPro" id="IPR036097">
    <property type="entry name" value="HisK_dim/P_sf"/>
</dbReference>
<dbReference type="Proteomes" id="UP000261285">
    <property type="component" value="Unassembled WGS sequence"/>
</dbReference>
<organism evidence="12 13">
    <name type="scientific">Dorea longicatena</name>
    <dbReference type="NCBI Taxonomy" id="88431"/>
    <lineage>
        <taxon>Bacteria</taxon>
        <taxon>Bacillati</taxon>
        <taxon>Bacillota</taxon>
        <taxon>Clostridia</taxon>
        <taxon>Lachnospirales</taxon>
        <taxon>Lachnospiraceae</taxon>
        <taxon>Dorea</taxon>
    </lineage>
</organism>
<feature type="domain" description="Histidine kinase" evidence="11">
    <location>
        <begin position="268"/>
        <end position="488"/>
    </location>
</feature>
<dbReference type="CDD" id="cd00075">
    <property type="entry name" value="HATPase"/>
    <property type="match status" value="1"/>
</dbReference>
<dbReference type="SUPFAM" id="SSF47384">
    <property type="entry name" value="Homodimeric domain of signal transducing histidine kinase"/>
    <property type="match status" value="1"/>
</dbReference>
<keyword evidence="10" id="KW-1133">Transmembrane helix</keyword>
<dbReference type="InterPro" id="IPR050351">
    <property type="entry name" value="BphY/WalK/GraS-like"/>
</dbReference>
<dbReference type="Gene3D" id="1.10.287.130">
    <property type="match status" value="1"/>
</dbReference>
<keyword evidence="10" id="KW-0472">Membrane</keyword>
<protein>
    <recommendedName>
        <fullName evidence="3">histidine kinase</fullName>
        <ecNumber evidence="3">2.7.13.3</ecNumber>
    </recommendedName>
</protein>
<dbReference type="Pfam" id="PF00512">
    <property type="entry name" value="HisKA"/>
    <property type="match status" value="1"/>
</dbReference>
<dbReference type="CDD" id="cd00082">
    <property type="entry name" value="HisKA"/>
    <property type="match status" value="1"/>
</dbReference>
<keyword evidence="8" id="KW-0067">ATP-binding</keyword>
<dbReference type="InterPro" id="IPR003661">
    <property type="entry name" value="HisK_dim/P_dom"/>
</dbReference>
<keyword evidence="5" id="KW-0808">Transferase</keyword>
<dbReference type="InterPro" id="IPR036890">
    <property type="entry name" value="HATPase_C_sf"/>
</dbReference>
<evidence type="ECO:0000256" key="9">
    <source>
        <dbReference type="ARBA" id="ARBA00023012"/>
    </source>
</evidence>
<reference evidence="12 13" key="1">
    <citation type="submission" date="2018-08" db="EMBL/GenBank/DDBJ databases">
        <title>A genome reference for cultivated species of the human gut microbiota.</title>
        <authorList>
            <person name="Zou Y."/>
            <person name="Xue W."/>
            <person name="Luo G."/>
        </authorList>
    </citation>
    <scope>NUCLEOTIDE SEQUENCE [LARGE SCALE GENOMIC DNA]</scope>
    <source>
        <strain evidence="12 13">OM02-16</strain>
    </source>
</reference>
<evidence type="ECO:0000256" key="2">
    <source>
        <dbReference type="ARBA" id="ARBA00004370"/>
    </source>
</evidence>
<evidence type="ECO:0000259" key="11">
    <source>
        <dbReference type="PROSITE" id="PS50109"/>
    </source>
</evidence>
<keyword evidence="9" id="KW-0902">Two-component regulatory system</keyword>
<dbReference type="GO" id="GO:0004721">
    <property type="term" value="F:phosphoprotein phosphatase activity"/>
    <property type="evidence" value="ECO:0007669"/>
    <property type="project" value="TreeGrafter"/>
</dbReference>
<dbReference type="FunFam" id="3.30.565.10:FF:000037">
    <property type="entry name" value="Hybrid sensor histidine kinase/response regulator"/>
    <property type="match status" value="1"/>
</dbReference>
<dbReference type="SUPFAM" id="SSF55874">
    <property type="entry name" value="ATPase domain of HSP90 chaperone/DNA topoisomerase II/histidine kinase"/>
    <property type="match status" value="1"/>
</dbReference>
<dbReference type="GO" id="GO:0005886">
    <property type="term" value="C:plasma membrane"/>
    <property type="evidence" value="ECO:0007669"/>
    <property type="project" value="TreeGrafter"/>
</dbReference>
<dbReference type="Pfam" id="PF02518">
    <property type="entry name" value="HATPase_c"/>
    <property type="match status" value="1"/>
</dbReference>
<dbReference type="AlphaFoldDB" id="A0A3E5G5I8"/>
<dbReference type="FunFam" id="1.10.287.130:FF:000001">
    <property type="entry name" value="Two-component sensor histidine kinase"/>
    <property type="match status" value="1"/>
</dbReference>
<dbReference type="InterPro" id="IPR005467">
    <property type="entry name" value="His_kinase_dom"/>
</dbReference>
<evidence type="ECO:0000256" key="5">
    <source>
        <dbReference type="ARBA" id="ARBA00022679"/>
    </source>
</evidence>
<feature type="transmembrane region" description="Helical" evidence="10">
    <location>
        <begin position="190"/>
        <end position="211"/>
    </location>
</feature>
<evidence type="ECO:0000313" key="12">
    <source>
        <dbReference type="EMBL" id="RGO29529.1"/>
    </source>
</evidence>
<evidence type="ECO:0000256" key="7">
    <source>
        <dbReference type="ARBA" id="ARBA00022777"/>
    </source>
</evidence>
<dbReference type="PROSITE" id="PS50109">
    <property type="entry name" value="HIS_KIN"/>
    <property type="match status" value="1"/>
</dbReference>
<name>A0A3E5G5I8_9FIRM</name>
<dbReference type="SMART" id="SM00388">
    <property type="entry name" value="HisKA"/>
    <property type="match status" value="1"/>
</dbReference>
<proteinExistence type="predicted"/>
<comment type="caution">
    <text evidence="12">The sequence shown here is derived from an EMBL/GenBank/DDBJ whole genome shotgun (WGS) entry which is preliminary data.</text>
</comment>
<keyword evidence="6" id="KW-0547">Nucleotide-binding</keyword>
<dbReference type="GO" id="GO:0005524">
    <property type="term" value="F:ATP binding"/>
    <property type="evidence" value="ECO:0007669"/>
    <property type="project" value="UniProtKB-KW"/>
</dbReference>
<evidence type="ECO:0000256" key="3">
    <source>
        <dbReference type="ARBA" id="ARBA00012438"/>
    </source>
</evidence>
<dbReference type="GO" id="GO:0000155">
    <property type="term" value="F:phosphorelay sensor kinase activity"/>
    <property type="evidence" value="ECO:0007669"/>
    <property type="project" value="InterPro"/>
</dbReference>
<evidence type="ECO:0000256" key="10">
    <source>
        <dbReference type="SAM" id="Phobius"/>
    </source>
</evidence>
<sequence>MYIRNGELVIISGVKKYLKKNIFRSMKFRIIMLVALAGIVPVLIMRGVFLNSYEKCAVRVRTAEIQNQCTILSNQLSSSGYLTGDISEVMRTELVQLSNIYSGRVMVIDGAFKIQEDTYDMDKGKTIVSGNVIRCFQDKGTSEYNRKNRYIEVTAPIIGKDDAVVGVLLVSAPTDSVLDSLEILRNKADVVALATILVIMMIAVLAGIAMLKPFRRITESISAVTEGYDDNYLHENTYTETIELSEAFNKMSGRMKTLDDSRNEFVSNVSHELKTPLTSMKVLADSLLLQEDAPVELYKEFMGDMSEEIERENKIINDLLSLVKMDKTANNANTMNIKSENMNELVEKILKRLRPIAATRNIELVYESIRPVTAEVDEMKISLAISNLVENAIKYNKDNGWVHVTLNADHKNCYIEVADSGIGIPAEAQEHIFERFYRVDKSHSREIGGTGLGLAIARSAVVMHRGAIKVFSQPSEGTTFTVRIPLNYVS</sequence>
<keyword evidence="4" id="KW-0597">Phosphoprotein</keyword>
<evidence type="ECO:0000256" key="4">
    <source>
        <dbReference type="ARBA" id="ARBA00022553"/>
    </source>
</evidence>
<comment type="catalytic activity">
    <reaction evidence="1">
        <text>ATP + protein L-histidine = ADP + protein N-phospho-L-histidine.</text>
        <dbReference type="EC" id="2.7.13.3"/>
    </reaction>
</comment>
<gene>
    <name evidence="12" type="ORF">DXB16_14185</name>
</gene>
<evidence type="ECO:0000256" key="1">
    <source>
        <dbReference type="ARBA" id="ARBA00000085"/>
    </source>
</evidence>
<evidence type="ECO:0000313" key="13">
    <source>
        <dbReference type="Proteomes" id="UP000261285"/>
    </source>
</evidence>
<evidence type="ECO:0000256" key="8">
    <source>
        <dbReference type="ARBA" id="ARBA00022840"/>
    </source>
</evidence>
<dbReference type="Gene3D" id="6.10.340.10">
    <property type="match status" value="1"/>
</dbReference>